<organism evidence="8 9">
    <name type="scientific">Streptomyces shaanxiensis</name>
    <dbReference type="NCBI Taxonomy" id="653357"/>
    <lineage>
        <taxon>Bacteria</taxon>
        <taxon>Bacillati</taxon>
        <taxon>Actinomycetota</taxon>
        <taxon>Actinomycetes</taxon>
        <taxon>Kitasatosporales</taxon>
        <taxon>Streptomycetaceae</taxon>
        <taxon>Streptomyces</taxon>
    </lineage>
</organism>
<keyword evidence="4 7" id="KW-0812">Transmembrane</keyword>
<dbReference type="RefSeq" id="WP_345008532.1">
    <property type="nucleotide sequence ID" value="NZ_BAAAZY010000003.1"/>
</dbReference>
<dbReference type="Proteomes" id="UP001499984">
    <property type="component" value="Unassembled WGS sequence"/>
</dbReference>
<gene>
    <name evidence="8" type="ORF">GCM10022233_06520</name>
</gene>
<keyword evidence="6 7" id="KW-0472">Membrane</keyword>
<feature type="transmembrane region" description="Helical" evidence="7">
    <location>
        <begin position="39"/>
        <end position="59"/>
    </location>
</feature>
<keyword evidence="5 7" id="KW-1133">Transmembrane helix</keyword>
<sequence length="128" mass="13370">MLQPGPEAHAAGTLFVLPRVLALLALSALYVGFGTTAAVTGLFAGLAPAVVVIVAQAVWRVGRRTSRILLVGLLLWVVPVVAVAVLTGTGSVFTIQAHLRALFLFILLGAPISRTAWYCGVHWMPGTG</sequence>
<feature type="transmembrane region" description="Helical" evidence="7">
    <location>
        <begin position="68"/>
        <end position="95"/>
    </location>
</feature>
<comment type="caution">
    <text evidence="8">The sequence shown here is derived from an EMBL/GenBank/DDBJ whole genome shotgun (WGS) entry which is preliminary data.</text>
</comment>
<proteinExistence type="inferred from homology"/>
<evidence type="ECO:0000256" key="7">
    <source>
        <dbReference type="SAM" id="Phobius"/>
    </source>
</evidence>
<evidence type="ECO:0000256" key="3">
    <source>
        <dbReference type="ARBA" id="ARBA00022475"/>
    </source>
</evidence>
<evidence type="ECO:0000256" key="5">
    <source>
        <dbReference type="ARBA" id="ARBA00022989"/>
    </source>
</evidence>
<feature type="transmembrane region" description="Helical" evidence="7">
    <location>
        <begin position="12"/>
        <end position="33"/>
    </location>
</feature>
<evidence type="ECO:0000313" key="8">
    <source>
        <dbReference type="EMBL" id="GAA4040589.1"/>
    </source>
</evidence>
<name>A0ABP7UD24_9ACTN</name>
<dbReference type="EMBL" id="BAAAZY010000003">
    <property type="protein sequence ID" value="GAA4040589.1"/>
    <property type="molecule type" value="Genomic_DNA"/>
</dbReference>
<dbReference type="InterPro" id="IPR003370">
    <property type="entry name" value="Chromate_transpt"/>
</dbReference>
<keyword evidence="3" id="KW-1003">Cell membrane</keyword>
<protein>
    <submittedName>
        <fullName evidence="8">Uncharacterized protein</fullName>
    </submittedName>
</protein>
<evidence type="ECO:0000313" key="9">
    <source>
        <dbReference type="Proteomes" id="UP001499984"/>
    </source>
</evidence>
<dbReference type="Pfam" id="PF02417">
    <property type="entry name" value="Chromate_transp"/>
    <property type="match status" value="1"/>
</dbReference>
<comment type="subcellular location">
    <subcellularLocation>
        <location evidence="1">Cell membrane</location>
        <topology evidence="1">Multi-pass membrane protein</topology>
    </subcellularLocation>
</comment>
<accession>A0ABP7UD24</accession>
<keyword evidence="9" id="KW-1185">Reference proteome</keyword>
<evidence type="ECO:0000256" key="6">
    <source>
        <dbReference type="ARBA" id="ARBA00023136"/>
    </source>
</evidence>
<evidence type="ECO:0000256" key="4">
    <source>
        <dbReference type="ARBA" id="ARBA00022692"/>
    </source>
</evidence>
<comment type="similarity">
    <text evidence="2">Belongs to the chromate ion transporter (CHR) (TC 2.A.51) family.</text>
</comment>
<reference evidence="9" key="1">
    <citation type="journal article" date="2019" name="Int. J. Syst. Evol. Microbiol.">
        <title>The Global Catalogue of Microorganisms (GCM) 10K type strain sequencing project: providing services to taxonomists for standard genome sequencing and annotation.</title>
        <authorList>
            <consortium name="The Broad Institute Genomics Platform"/>
            <consortium name="The Broad Institute Genome Sequencing Center for Infectious Disease"/>
            <person name="Wu L."/>
            <person name="Ma J."/>
        </authorList>
    </citation>
    <scope>NUCLEOTIDE SEQUENCE [LARGE SCALE GENOMIC DNA]</scope>
    <source>
        <strain evidence="9">JCM 16925</strain>
    </source>
</reference>
<evidence type="ECO:0000256" key="1">
    <source>
        <dbReference type="ARBA" id="ARBA00004651"/>
    </source>
</evidence>
<feature type="transmembrane region" description="Helical" evidence="7">
    <location>
        <begin position="101"/>
        <end position="121"/>
    </location>
</feature>
<evidence type="ECO:0000256" key="2">
    <source>
        <dbReference type="ARBA" id="ARBA00005262"/>
    </source>
</evidence>